<evidence type="ECO:0000256" key="5">
    <source>
        <dbReference type="ARBA" id="ARBA00022989"/>
    </source>
</evidence>
<sequence length="147" mass="15342">MFARVKDVTLLLGRIGIAVVFLAHGLQKWDNGIAGTAGFMEKVGMPMPTVAAIFAIAVEILGSIAFIVGFLTPLVGLGYVVVSIGALLSVHIDNGLTGQGGYELVLVLAVAGLALGFNPGRISLDHALFWRKRENRQAASGDALLTA</sequence>
<dbReference type="RefSeq" id="WP_345404069.1">
    <property type="nucleotide sequence ID" value="NZ_BAABHG010000016.1"/>
</dbReference>
<dbReference type="InterPro" id="IPR051907">
    <property type="entry name" value="DoxX-like_oxidoreductase"/>
</dbReference>
<keyword evidence="6 7" id="KW-0472">Membrane</keyword>
<evidence type="ECO:0000256" key="6">
    <source>
        <dbReference type="ARBA" id="ARBA00023136"/>
    </source>
</evidence>
<dbReference type="PANTHER" id="PTHR33452:SF1">
    <property type="entry name" value="INNER MEMBRANE PROTEIN YPHA-RELATED"/>
    <property type="match status" value="1"/>
</dbReference>
<evidence type="ECO:0000256" key="4">
    <source>
        <dbReference type="ARBA" id="ARBA00022692"/>
    </source>
</evidence>
<accession>A0ABW5GKL9</accession>
<keyword evidence="3" id="KW-1003">Cell membrane</keyword>
<name>A0ABW5GKL9_9PSEU</name>
<organism evidence="8 9">
    <name type="scientific">Amycolatopsis samaneae</name>
    <dbReference type="NCBI Taxonomy" id="664691"/>
    <lineage>
        <taxon>Bacteria</taxon>
        <taxon>Bacillati</taxon>
        <taxon>Actinomycetota</taxon>
        <taxon>Actinomycetes</taxon>
        <taxon>Pseudonocardiales</taxon>
        <taxon>Pseudonocardiaceae</taxon>
        <taxon>Amycolatopsis</taxon>
    </lineage>
</organism>
<dbReference type="InterPro" id="IPR032808">
    <property type="entry name" value="DoxX"/>
</dbReference>
<evidence type="ECO:0000256" key="3">
    <source>
        <dbReference type="ARBA" id="ARBA00022475"/>
    </source>
</evidence>
<keyword evidence="4 7" id="KW-0812">Transmembrane</keyword>
<comment type="similarity">
    <text evidence="2">Belongs to the DoxX family.</text>
</comment>
<comment type="caution">
    <text evidence="8">The sequence shown here is derived from an EMBL/GenBank/DDBJ whole genome shotgun (WGS) entry which is preliminary data.</text>
</comment>
<evidence type="ECO:0000256" key="2">
    <source>
        <dbReference type="ARBA" id="ARBA00006679"/>
    </source>
</evidence>
<evidence type="ECO:0000313" key="9">
    <source>
        <dbReference type="Proteomes" id="UP001597419"/>
    </source>
</evidence>
<feature type="transmembrane region" description="Helical" evidence="7">
    <location>
        <begin position="49"/>
        <end position="67"/>
    </location>
</feature>
<protein>
    <submittedName>
        <fullName evidence="8">DoxX family protein</fullName>
    </submittedName>
</protein>
<keyword evidence="9" id="KW-1185">Reference proteome</keyword>
<gene>
    <name evidence="8" type="ORF">ACFSYJ_22285</name>
</gene>
<evidence type="ECO:0000256" key="7">
    <source>
        <dbReference type="SAM" id="Phobius"/>
    </source>
</evidence>
<dbReference type="Pfam" id="PF07681">
    <property type="entry name" value="DoxX"/>
    <property type="match status" value="1"/>
</dbReference>
<evidence type="ECO:0000313" key="8">
    <source>
        <dbReference type="EMBL" id="MFD2461349.1"/>
    </source>
</evidence>
<dbReference type="Proteomes" id="UP001597419">
    <property type="component" value="Unassembled WGS sequence"/>
</dbReference>
<keyword evidence="5 7" id="KW-1133">Transmembrane helix</keyword>
<reference evidence="9" key="1">
    <citation type="journal article" date="2019" name="Int. J. Syst. Evol. Microbiol.">
        <title>The Global Catalogue of Microorganisms (GCM) 10K type strain sequencing project: providing services to taxonomists for standard genome sequencing and annotation.</title>
        <authorList>
            <consortium name="The Broad Institute Genomics Platform"/>
            <consortium name="The Broad Institute Genome Sequencing Center for Infectious Disease"/>
            <person name="Wu L."/>
            <person name="Ma J."/>
        </authorList>
    </citation>
    <scope>NUCLEOTIDE SEQUENCE [LARGE SCALE GENOMIC DNA]</scope>
    <source>
        <strain evidence="9">CGMCC 4.7643</strain>
    </source>
</reference>
<dbReference type="EMBL" id="JBHUKU010000013">
    <property type="protein sequence ID" value="MFD2461349.1"/>
    <property type="molecule type" value="Genomic_DNA"/>
</dbReference>
<dbReference type="PANTHER" id="PTHR33452">
    <property type="entry name" value="OXIDOREDUCTASE CATD-RELATED"/>
    <property type="match status" value="1"/>
</dbReference>
<feature type="transmembrane region" description="Helical" evidence="7">
    <location>
        <begin position="74"/>
        <end position="92"/>
    </location>
</feature>
<proteinExistence type="inferred from homology"/>
<evidence type="ECO:0000256" key="1">
    <source>
        <dbReference type="ARBA" id="ARBA00004651"/>
    </source>
</evidence>
<comment type="subcellular location">
    <subcellularLocation>
        <location evidence="1">Cell membrane</location>
        <topology evidence="1">Multi-pass membrane protein</topology>
    </subcellularLocation>
</comment>
<feature type="transmembrane region" description="Helical" evidence="7">
    <location>
        <begin position="104"/>
        <end position="124"/>
    </location>
</feature>